<evidence type="ECO:0000259" key="1">
    <source>
        <dbReference type="PROSITE" id="PS51186"/>
    </source>
</evidence>
<dbReference type="Pfam" id="PF13673">
    <property type="entry name" value="Acetyltransf_10"/>
    <property type="match status" value="1"/>
</dbReference>
<keyword evidence="3" id="KW-1185">Reference proteome</keyword>
<accession>A0A556MJQ0</accession>
<dbReference type="OrthoDB" id="961272at2"/>
<dbReference type="Proteomes" id="UP000316008">
    <property type="component" value="Unassembled WGS sequence"/>
</dbReference>
<dbReference type="EMBL" id="VLPL01000009">
    <property type="protein sequence ID" value="TSJ40137.1"/>
    <property type="molecule type" value="Genomic_DNA"/>
</dbReference>
<dbReference type="GO" id="GO:0016747">
    <property type="term" value="F:acyltransferase activity, transferring groups other than amino-acyl groups"/>
    <property type="evidence" value="ECO:0007669"/>
    <property type="project" value="InterPro"/>
</dbReference>
<evidence type="ECO:0000313" key="3">
    <source>
        <dbReference type="Proteomes" id="UP000316008"/>
    </source>
</evidence>
<dbReference type="SUPFAM" id="SSF55729">
    <property type="entry name" value="Acyl-CoA N-acyltransferases (Nat)"/>
    <property type="match status" value="1"/>
</dbReference>
<dbReference type="InterPro" id="IPR016181">
    <property type="entry name" value="Acyl_CoA_acyltransferase"/>
</dbReference>
<gene>
    <name evidence="2" type="ORF">FO442_16190</name>
</gene>
<feature type="domain" description="N-acetyltransferase" evidence="1">
    <location>
        <begin position="6"/>
        <end position="164"/>
    </location>
</feature>
<name>A0A556MJQ0_9FLAO</name>
<proteinExistence type="predicted"/>
<evidence type="ECO:0000313" key="2">
    <source>
        <dbReference type="EMBL" id="TSJ40137.1"/>
    </source>
</evidence>
<reference evidence="2 3" key="1">
    <citation type="submission" date="2019-07" db="EMBL/GenBank/DDBJ databases">
        <authorList>
            <person name="Huq M.A."/>
        </authorList>
    </citation>
    <scope>NUCLEOTIDE SEQUENCE [LARGE SCALE GENOMIC DNA]</scope>
    <source>
        <strain evidence="2 3">MAH-3</strain>
    </source>
</reference>
<dbReference type="InterPro" id="IPR000182">
    <property type="entry name" value="GNAT_dom"/>
</dbReference>
<dbReference type="PROSITE" id="PS51186">
    <property type="entry name" value="GNAT"/>
    <property type="match status" value="1"/>
</dbReference>
<dbReference type="AlphaFoldDB" id="A0A556MJQ0"/>
<dbReference type="Gene3D" id="3.40.630.30">
    <property type="match status" value="1"/>
</dbReference>
<protein>
    <submittedName>
        <fullName evidence="2">GNAT family N-acetyltransferase</fullName>
    </submittedName>
</protein>
<sequence length="164" mass="19364">MNQEIPHIRAYRDSDKDSCMEMFKTNVPKYFTPEEVDEYERFLTKLSNREATDNPPYYVMELEKTLIGCGGFGEKNGIDGTASITFVWGMIHRDYHKQRFGEQLLRFRLAEIPVHFPNKPIILDTTQFSHTFFEKYGFRTVKLTENGYGKGMHRYDMVLETLRL</sequence>
<organism evidence="2 3">
    <name type="scientific">Fluviicola chungangensis</name>
    <dbReference type="NCBI Taxonomy" id="2597671"/>
    <lineage>
        <taxon>Bacteria</taxon>
        <taxon>Pseudomonadati</taxon>
        <taxon>Bacteroidota</taxon>
        <taxon>Flavobacteriia</taxon>
        <taxon>Flavobacteriales</taxon>
        <taxon>Crocinitomicaceae</taxon>
        <taxon>Fluviicola</taxon>
    </lineage>
</organism>
<comment type="caution">
    <text evidence="2">The sequence shown here is derived from an EMBL/GenBank/DDBJ whole genome shotgun (WGS) entry which is preliminary data.</text>
</comment>
<dbReference type="CDD" id="cd04301">
    <property type="entry name" value="NAT_SF"/>
    <property type="match status" value="1"/>
</dbReference>
<dbReference type="RefSeq" id="WP_144334265.1">
    <property type="nucleotide sequence ID" value="NZ_VLPL01000009.1"/>
</dbReference>
<keyword evidence="2" id="KW-0808">Transferase</keyword>